<dbReference type="InterPro" id="IPR038716">
    <property type="entry name" value="P1/P2_N_sf"/>
</dbReference>
<evidence type="ECO:0000313" key="9">
    <source>
        <dbReference type="Proteomes" id="UP000434957"/>
    </source>
</evidence>
<evidence type="ECO:0000313" key="5">
    <source>
        <dbReference type="EMBL" id="KAE9035300.1"/>
    </source>
</evidence>
<evidence type="ECO:0000256" key="2">
    <source>
        <dbReference type="ARBA" id="ARBA00022980"/>
    </source>
</evidence>
<dbReference type="Proteomes" id="UP000435112">
    <property type="component" value="Unassembled WGS sequence"/>
</dbReference>
<evidence type="ECO:0000313" key="8">
    <source>
        <dbReference type="Proteomes" id="UP000429607"/>
    </source>
</evidence>
<dbReference type="PANTHER" id="PTHR45696:SF10">
    <property type="entry name" value="LARGE RIBOSOMAL SUBUNIT PROTEIN P1"/>
    <property type="match status" value="1"/>
</dbReference>
<keyword evidence="2" id="KW-0689">Ribosomal protein</keyword>
<accession>A0A6A3MQG2</accession>
<evidence type="ECO:0000256" key="3">
    <source>
        <dbReference type="ARBA" id="ARBA00023274"/>
    </source>
</evidence>
<feature type="region of interest" description="Disordered" evidence="4">
    <location>
        <begin position="83"/>
        <end position="120"/>
    </location>
</feature>
<comment type="similarity">
    <text evidence="1">Belongs to the eukaryotic ribosomal protein P1/P2 family.</text>
</comment>
<dbReference type="AlphaFoldDB" id="A0A6A3MQG2"/>
<keyword evidence="3" id="KW-0687">Ribonucleoprotein</keyword>
<organism evidence="5 10">
    <name type="scientific">Phytophthora rubi</name>
    <dbReference type="NCBI Taxonomy" id="129364"/>
    <lineage>
        <taxon>Eukaryota</taxon>
        <taxon>Sar</taxon>
        <taxon>Stramenopiles</taxon>
        <taxon>Oomycota</taxon>
        <taxon>Peronosporomycetes</taxon>
        <taxon>Peronosporales</taxon>
        <taxon>Peronosporaceae</taxon>
        <taxon>Phytophthora</taxon>
    </lineage>
</organism>
<dbReference type="GO" id="GO:0022625">
    <property type="term" value="C:cytosolic large ribosomal subunit"/>
    <property type="evidence" value="ECO:0007669"/>
    <property type="project" value="TreeGrafter"/>
</dbReference>
<dbReference type="Gene3D" id="1.10.10.1410">
    <property type="match status" value="1"/>
</dbReference>
<sequence>MSTITKEQHDELCVAYASMILFDGEHEITPEAIQHILHASGNEVEPYWPTLFTSLLSKEGKIIELISTGGAAAGGAAAASGAAGAAGAEAEKVEEKAVEEEEEIDMGGGMDMFGGGDEDY</sequence>
<dbReference type="EMBL" id="QXFV01000323">
    <property type="protein sequence ID" value="KAE9041119.1"/>
    <property type="molecule type" value="Genomic_DNA"/>
</dbReference>
<dbReference type="Proteomes" id="UP000429607">
    <property type="component" value="Unassembled WGS sequence"/>
</dbReference>
<dbReference type="Pfam" id="PF00428">
    <property type="entry name" value="Ribosomal_60s"/>
    <property type="match status" value="1"/>
</dbReference>
<protein>
    <recommendedName>
        <fullName evidence="11">60S acidic ribosomal protein P1</fullName>
    </recommendedName>
</protein>
<dbReference type="PANTHER" id="PTHR45696">
    <property type="entry name" value="60S ACIDIC RIBOSOMAL PROTEIN P1"/>
    <property type="match status" value="1"/>
</dbReference>
<name>A0A6A3MQG2_9STRA</name>
<dbReference type="Proteomes" id="UP000434957">
    <property type="component" value="Unassembled WGS sequence"/>
</dbReference>
<proteinExistence type="inferred from homology"/>
<dbReference type="EMBL" id="QXFU01000370">
    <property type="protein sequence ID" value="KAE9035300.1"/>
    <property type="molecule type" value="Genomic_DNA"/>
</dbReference>
<evidence type="ECO:0000313" key="7">
    <source>
        <dbReference type="EMBL" id="KAE9346617.1"/>
    </source>
</evidence>
<evidence type="ECO:0008006" key="11">
    <source>
        <dbReference type="Google" id="ProtNLM"/>
    </source>
</evidence>
<dbReference type="EMBL" id="QXFT01000344">
    <property type="protein sequence ID" value="KAE9346617.1"/>
    <property type="molecule type" value="Genomic_DNA"/>
</dbReference>
<reference evidence="8 10" key="1">
    <citation type="submission" date="2018-09" db="EMBL/GenBank/DDBJ databases">
        <title>Genomic investigation of the strawberry pathogen Phytophthora fragariae indicates pathogenicity is determined by transcriptional variation in three key races.</title>
        <authorList>
            <person name="Adams T.M."/>
            <person name="Armitage A.D."/>
            <person name="Sobczyk M.K."/>
            <person name="Bates H.J."/>
            <person name="Dunwell J.M."/>
            <person name="Nellist C.F."/>
            <person name="Harrison R.J."/>
        </authorList>
    </citation>
    <scope>NUCLEOTIDE SEQUENCE [LARGE SCALE GENOMIC DNA]</scope>
    <source>
        <strain evidence="6 8">SCRP249</strain>
        <strain evidence="5 10">SCRP324</strain>
        <strain evidence="7 9">SCRP333</strain>
    </source>
</reference>
<evidence type="ECO:0000313" key="10">
    <source>
        <dbReference type="Proteomes" id="UP000435112"/>
    </source>
</evidence>
<keyword evidence="9" id="KW-1185">Reference proteome</keyword>
<gene>
    <name evidence="6" type="ORF">PR001_g6767</name>
    <name evidence="5" type="ORF">PR002_g7656</name>
    <name evidence="7" type="ORF">PR003_g7343</name>
</gene>
<dbReference type="GO" id="GO:0043021">
    <property type="term" value="F:ribonucleoprotein complex binding"/>
    <property type="evidence" value="ECO:0007669"/>
    <property type="project" value="TreeGrafter"/>
</dbReference>
<dbReference type="FunFam" id="1.10.10.1410:FF:000002">
    <property type="entry name" value="60S acidic ribosomal protein P2"/>
    <property type="match status" value="1"/>
</dbReference>
<dbReference type="OrthoDB" id="2194681at2759"/>
<dbReference type="GO" id="GO:0030295">
    <property type="term" value="F:protein kinase activator activity"/>
    <property type="evidence" value="ECO:0007669"/>
    <property type="project" value="TreeGrafter"/>
</dbReference>
<comment type="caution">
    <text evidence="5">The sequence shown here is derived from an EMBL/GenBank/DDBJ whole genome shotgun (WGS) entry which is preliminary data.</text>
</comment>
<feature type="compositionally biased region" description="Gly residues" evidence="4">
    <location>
        <begin position="106"/>
        <end position="120"/>
    </location>
</feature>
<dbReference type="CDD" id="cd05831">
    <property type="entry name" value="Ribosomal_P1"/>
    <property type="match status" value="1"/>
</dbReference>
<evidence type="ECO:0000256" key="1">
    <source>
        <dbReference type="ARBA" id="ARBA00005436"/>
    </source>
</evidence>
<evidence type="ECO:0000313" key="6">
    <source>
        <dbReference type="EMBL" id="KAE9041119.1"/>
    </source>
</evidence>
<dbReference type="GO" id="GO:0003735">
    <property type="term" value="F:structural constituent of ribosome"/>
    <property type="evidence" value="ECO:0007669"/>
    <property type="project" value="TreeGrafter"/>
</dbReference>
<dbReference type="GO" id="GO:0002181">
    <property type="term" value="P:cytoplasmic translation"/>
    <property type="evidence" value="ECO:0007669"/>
    <property type="project" value="TreeGrafter"/>
</dbReference>
<evidence type="ECO:0000256" key="4">
    <source>
        <dbReference type="SAM" id="MobiDB-lite"/>
    </source>
</evidence>